<gene>
    <name evidence="2" type="ORF">AAT19DRAFT_14332</name>
</gene>
<dbReference type="EMBL" id="LCTV02000005">
    <property type="protein sequence ID" value="PRQ75310.1"/>
    <property type="molecule type" value="Genomic_DNA"/>
</dbReference>
<dbReference type="AlphaFoldDB" id="A0A2T0ABD7"/>
<comment type="caution">
    <text evidence="2">The sequence shown here is derived from an EMBL/GenBank/DDBJ whole genome shotgun (WGS) entry which is preliminary data.</text>
</comment>
<feature type="signal peptide" evidence="1">
    <location>
        <begin position="1"/>
        <end position="25"/>
    </location>
</feature>
<organism evidence="2 3">
    <name type="scientific">Rhodotorula toruloides</name>
    <name type="common">Yeast</name>
    <name type="synonym">Rhodosporidium toruloides</name>
    <dbReference type="NCBI Taxonomy" id="5286"/>
    <lineage>
        <taxon>Eukaryota</taxon>
        <taxon>Fungi</taxon>
        <taxon>Dikarya</taxon>
        <taxon>Basidiomycota</taxon>
        <taxon>Pucciniomycotina</taxon>
        <taxon>Microbotryomycetes</taxon>
        <taxon>Sporidiobolales</taxon>
        <taxon>Sporidiobolaceae</taxon>
        <taxon>Rhodotorula</taxon>
    </lineage>
</organism>
<evidence type="ECO:0000313" key="3">
    <source>
        <dbReference type="Proteomes" id="UP000239560"/>
    </source>
</evidence>
<evidence type="ECO:0000313" key="2">
    <source>
        <dbReference type="EMBL" id="PRQ75310.1"/>
    </source>
</evidence>
<keyword evidence="1" id="KW-0732">Signal</keyword>
<feature type="chain" id="PRO_5015462026" evidence="1">
    <location>
        <begin position="26"/>
        <end position="104"/>
    </location>
</feature>
<reference evidence="2 3" key="1">
    <citation type="journal article" date="2018" name="Elife">
        <title>Functional genomics of lipid metabolism in the oleaginous yeast Rhodosporidium toruloides.</title>
        <authorList>
            <person name="Coradetti S.T."/>
            <person name="Pinel D."/>
            <person name="Geiselman G."/>
            <person name="Ito M."/>
            <person name="Mondo S."/>
            <person name="Reilly M.C."/>
            <person name="Cheng Y.F."/>
            <person name="Bauer S."/>
            <person name="Grigoriev I."/>
            <person name="Gladden J.M."/>
            <person name="Simmons B.A."/>
            <person name="Brem R."/>
            <person name="Arkin A.P."/>
            <person name="Skerker J.M."/>
        </authorList>
    </citation>
    <scope>NUCLEOTIDE SEQUENCE [LARGE SCALE GENOMIC DNA]</scope>
    <source>
        <strain evidence="2 3">NBRC 0880</strain>
    </source>
</reference>
<name>A0A2T0ABD7_RHOTO</name>
<proteinExistence type="predicted"/>
<protein>
    <submittedName>
        <fullName evidence="2">Uncharacterized protein</fullName>
    </submittedName>
</protein>
<sequence>MVPDRSLRLAFRAALLSLLLPASFSSAPVPLPAVSPSSHIPHEPIYTCSIRTYPPCCSLIPSSLTDIPLVLSIHTAAIVLGWFRQSFYNPCRARELAELRTARR</sequence>
<dbReference type="Proteomes" id="UP000239560">
    <property type="component" value="Unassembled WGS sequence"/>
</dbReference>
<evidence type="ECO:0000256" key="1">
    <source>
        <dbReference type="SAM" id="SignalP"/>
    </source>
</evidence>
<accession>A0A2T0ABD7</accession>